<name>A0A0B5J1U8_9VIRU</name>
<evidence type="ECO:0000313" key="2">
    <source>
        <dbReference type="Proteomes" id="UP000202511"/>
    </source>
</evidence>
<proteinExistence type="predicted"/>
<dbReference type="GeneID" id="23462441"/>
<reference evidence="1 2" key="1">
    <citation type="journal article" date="2015" name="Parasitol. Res.">
        <title>Viruses in close associations with free-living amoebae.</title>
        <authorList>
            <person name="Scheid P."/>
        </authorList>
    </citation>
    <scope>NUCLEOTIDE SEQUENCE [LARGE SCALE GENOMIC DNA]</scope>
    <source>
        <strain evidence="1">KlaHel</strain>
    </source>
</reference>
<dbReference type="InterPro" id="IPR036047">
    <property type="entry name" value="F-box-like_dom_sf"/>
</dbReference>
<organism evidence="1 2">
    <name type="scientific">Pandoravirus inopinatum</name>
    <dbReference type="NCBI Taxonomy" id="1605721"/>
    <lineage>
        <taxon>Viruses</taxon>
        <taxon>Pandoravirus</taxon>
    </lineage>
</organism>
<dbReference type="KEGG" id="vg:23462441"/>
<dbReference type="Proteomes" id="UP000202511">
    <property type="component" value="Segment"/>
</dbReference>
<evidence type="ECO:0008006" key="3">
    <source>
        <dbReference type="Google" id="ProtNLM"/>
    </source>
</evidence>
<accession>A0A0B5J1U8</accession>
<evidence type="ECO:0000313" key="1">
    <source>
        <dbReference type="EMBL" id="AJF97524.1"/>
    </source>
</evidence>
<protein>
    <recommendedName>
        <fullName evidence="3">F-box domain-containing protein</fullName>
    </recommendedName>
</protein>
<sequence>MEHHQMVHSVLDNQRDVASSKTPIERLPVDIVDSVLGHLGDKDFWRARRTHRAFRLDHSATIFKKRAIYWWLRVSPEEILRRRRGDIFVALYRRKRVPCNFNPWSLVMMAGDIALFDAVCTVIPFPALEYERRKEWAIKRGHLALLMHVRACYPHHSIDSDFICAVKHNQTAIALALAQLDPTRPQCLAEYAAHHGCIGCVSALFEEHGTAVSLGGVVTAAASGGQTKILDAVAPLVNEPAIWINALMVAAACNSVGSVHWITGTVRQPRDVLCRVVLVGSAHSSDAVVDALLEAHPDLVAQTTLTGIKCTFKDKCALLQAIPSKTRPGVVRRCWACVCPLKPDGLPL</sequence>
<dbReference type="EMBL" id="KP136319">
    <property type="protein sequence ID" value="AJF97524.1"/>
    <property type="molecule type" value="Genomic_DNA"/>
</dbReference>
<dbReference type="SUPFAM" id="SSF81383">
    <property type="entry name" value="F-box domain"/>
    <property type="match status" value="1"/>
</dbReference>
<dbReference type="RefSeq" id="YP_009119759.1">
    <property type="nucleotide sequence ID" value="NC_026440.1"/>
</dbReference>